<feature type="transmembrane region" description="Helical" evidence="1">
    <location>
        <begin position="49"/>
        <end position="65"/>
    </location>
</feature>
<protein>
    <submittedName>
        <fullName evidence="2">Branched-chain amino acid ABC transporter substrate-binding protein</fullName>
    </submittedName>
</protein>
<name>A0AA91VH37_9BACI</name>
<evidence type="ECO:0000313" key="3">
    <source>
        <dbReference type="Proteomes" id="UP000221020"/>
    </source>
</evidence>
<reference evidence="2 3" key="1">
    <citation type="submission" date="2017-09" db="EMBL/GenBank/DDBJ databases">
        <title>Large-scale bioinformatics analysis of Bacillus genomes uncovers conserved roles of natural products in bacterial physiology.</title>
        <authorList>
            <consortium name="Agbiome Team Llc"/>
            <person name="Bleich R.M."/>
            <person name="Grubbs K.J."/>
            <person name="Santa Maria K.C."/>
            <person name="Allen S.E."/>
            <person name="Farag S."/>
            <person name="Shank E.A."/>
            <person name="Bowers A."/>
        </authorList>
    </citation>
    <scope>NUCLEOTIDE SEQUENCE [LARGE SCALE GENOMIC DNA]</scope>
    <source>
        <strain evidence="2 3">AFS092012</strain>
    </source>
</reference>
<accession>A0AA91VH37</accession>
<keyword evidence="1" id="KW-0812">Transmembrane</keyword>
<feature type="transmembrane region" description="Helical" evidence="1">
    <location>
        <begin position="20"/>
        <end position="37"/>
    </location>
</feature>
<dbReference type="AlphaFoldDB" id="A0AA91VH37"/>
<dbReference type="Proteomes" id="UP000221020">
    <property type="component" value="Unassembled WGS sequence"/>
</dbReference>
<keyword evidence="1" id="KW-0472">Membrane</keyword>
<feature type="transmembrane region" description="Helical" evidence="1">
    <location>
        <begin position="86"/>
        <end position="104"/>
    </location>
</feature>
<gene>
    <name evidence="2" type="ORF">CON65_00460</name>
</gene>
<keyword evidence="1" id="KW-1133">Transmembrane helix</keyword>
<proteinExistence type="predicted"/>
<evidence type="ECO:0000256" key="1">
    <source>
        <dbReference type="SAM" id="Phobius"/>
    </source>
</evidence>
<organism evidence="2 3">
    <name type="scientific">Bacillus pseudomycoides</name>
    <dbReference type="NCBI Taxonomy" id="64104"/>
    <lineage>
        <taxon>Bacteria</taxon>
        <taxon>Bacillati</taxon>
        <taxon>Bacillota</taxon>
        <taxon>Bacilli</taxon>
        <taxon>Bacillales</taxon>
        <taxon>Bacillaceae</taxon>
        <taxon>Bacillus</taxon>
        <taxon>Bacillus cereus group</taxon>
    </lineage>
</organism>
<dbReference type="EMBL" id="NVOR01000003">
    <property type="protein sequence ID" value="PED84648.1"/>
    <property type="molecule type" value="Genomic_DNA"/>
</dbReference>
<comment type="caution">
    <text evidence="2">The sequence shown here is derived from an EMBL/GenBank/DDBJ whole genome shotgun (WGS) entry which is preliminary data.</text>
</comment>
<evidence type="ECO:0000313" key="2">
    <source>
        <dbReference type="EMBL" id="PED84648.1"/>
    </source>
</evidence>
<sequence>MKKIKDERLILQNLKNIRIAFIFQSIGIIGILAYIGFTNGIDRITKSPLWLLFMLTSILLCYLQMGISIDAEEDKKGIKLTPYYKLVLRSAIVGIIFAIIYVIFSPDRPLREAILMGSIFFLCFLASYSAGYFIKKNRLQNHDE</sequence>
<feature type="transmembrane region" description="Helical" evidence="1">
    <location>
        <begin position="110"/>
        <end position="134"/>
    </location>
</feature>